<dbReference type="InterPro" id="IPR036249">
    <property type="entry name" value="Thioredoxin-like_sf"/>
</dbReference>
<dbReference type="EMBL" id="CP010836">
    <property type="protein sequence ID" value="AJP73425.1"/>
    <property type="molecule type" value="Genomic_DNA"/>
</dbReference>
<dbReference type="SUPFAM" id="SSF47616">
    <property type="entry name" value="GST C-terminal domain-like"/>
    <property type="match status" value="1"/>
</dbReference>
<protein>
    <submittedName>
        <fullName evidence="2">Glutathione S-transferase</fullName>
    </submittedName>
</protein>
<dbReference type="InterPro" id="IPR050983">
    <property type="entry name" value="GST_Omega/HSP26"/>
</dbReference>
<dbReference type="PANTHER" id="PTHR43968">
    <property type="match status" value="1"/>
</dbReference>
<feature type="domain" description="GST N-terminal" evidence="1">
    <location>
        <begin position="5"/>
        <end position="84"/>
    </location>
</feature>
<sequence>MSVMVSPVLYSFRRCPYAMRARLALAISGTRYELREVRLADKPAAMLSASPKGTVPVLQLASGAVIDESLDIMRRVLEVSDPENWLARDDRALIAINDGAFKQDLDRYKYPDRHDCDPLVHRQRGLDFLREIDARLAATGQLCGPDRGFADAAIMPFIRQFAATDREWFGAQPLPHLKTWLAWHLASDLFQTIMVRVPPWSP</sequence>
<dbReference type="Pfam" id="PF13417">
    <property type="entry name" value="GST_N_3"/>
    <property type="match status" value="1"/>
</dbReference>
<evidence type="ECO:0000259" key="1">
    <source>
        <dbReference type="PROSITE" id="PS50404"/>
    </source>
</evidence>
<dbReference type="PROSITE" id="PS50404">
    <property type="entry name" value="GST_NTER"/>
    <property type="match status" value="1"/>
</dbReference>
<name>A0A7U4JAU7_9SPHN</name>
<dbReference type="SFLD" id="SFLDS00019">
    <property type="entry name" value="Glutathione_Transferase_(cytos"/>
    <property type="match status" value="1"/>
</dbReference>
<dbReference type="Proteomes" id="UP000032300">
    <property type="component" value="Chromosome"/>
</dbReference>
<dbReference type="CDD" id="cd03196">
    <property type="entry name" value="GST_C_5"/>
    <property type="match status" value="1"/>
</dbReference>
<evidence type="ECO:0000313" key="3">
    <source>
        <dbReference type="Proteomes" id="UP000032300"/>
    </source>
</evidence>
<reference evidence="2 3" key="2">
    <citation type="submission" date="2015-02" db="EMBL/GenBank/DDBJ databases">
        <title>The complete genome of Sphingomonas hengshuiensis sp. WHSC-8 isolated from soil of Hengshui Lake.</title>
        <authorList>
            <person name="Wei S."/>
            <person name="Guo J."/>
            <person name="Su C."/>
            <person name="Wu R."/>
            <person name="Zhang Z."/>
            <person name="Liang K."/>
            <person name="Li H."/>
            <person name="Wang T."/>
            <person name="Liu H."/>
            <person name="Zhang C."/>
            <person name="Li Z."/>
            <person name="Wang Q."/>
            <person name="Meng J."/>
        </authorList>
    </citation>
    <scope>NUCLEOTIDE SEQUENCE [LARGE SCALE GENOMIC DNA]</scope>
    <source>
        <strain evidence="2 3">WHSC-8</strain>
    </source>
</reference>
<dbReference type="Gene3D" id="3.40.30.10">
    <property type="entry name" value="Glutaredoxin"/>
    <property type="match status" value="1"/>
</dbReference>
<keyword evidence="3" id="KW-1185">Reference proteome</keyword>
<organism evidence="2 3">
    <name type="scientific">Sphingomonas hengshuiensis</name>
    <dbReference type="NCBI Taxonomy" id="1609977"/>
    <lineage>
        <taxon>Bacteria</taxon>
        <taxon>Pseudomonadati</taxon>
        <taxon>Pseudomonadota</taxon>
        <taxon>Alphaproteobacteria</taxon>
        <taxon>Sphingomonadales</taxon>
        <taxon>Sphingomonadaceae</taxon>
        <taxon>Sphingomonas</taxon>
    </lineage>
</organism>
<dbReference type="KEGG" id="sphi:TS85_18990"/>
<dbReference type="GO" id="GO:0005737">
    <property type="term" value="C:cytoplasm"/>
    <property type="evidence" value="ECO:0007669"/>
    <property type="project" value="TreeGrafter"/>
</dbReference>
<dbReference type="GO" id="GO:0016740">
    <property type="term" value="F:transferase activity"/>
    <property type="evidence" value="ECO:0007669"/>
    <property type="project" value="UniProtKB-KW"/>
</dbReference>
<dbReference type="PANTHER" id="PTHR43968:SF6">
    <property type="entry name" value="GLUTATHIONE S-TRANSFERASE OMEGA"/>
    <property type="match status" value="1"/>
</dbReference>
<gene>
    <name evidence="2" type="ORF">TS85_18990</name>
</gene>
<keyword evidence="2" id="KW-0808">Transferase</keyword>
<evidence type="ECO:0000313" key="2">
    <source>
        <dbReference type="EMBL" id="AJP73425.1"/>
    </source>
</evidence>
<dbReference type="AlphaFoldDB" id="A0A7U4JAU7"/>
<reference evidence="2 3" key="1">
    <citation type="journal article" date="2015" name="Int. J. Syst. Evol. Microbiol.">
        <title>Sphingomonas hengshuiensis sp. nov., isolated from lake wetland.</title>
        <authorList>
            <person name="Wei S."/>
            <person name="Wang T."/>
            <person name="Liu H."/>
            <person name="Zhang C."/>
            <person name="Guo J."/>
            <person name="Wang Q."/>
            <person name="Liang K."/>
            <person name="Zhang Z."/>
        </authorList>
    </citation>
    <scope>NUCLEOTIDE SEQUENCE [LARGE SCALE GENOMIC DNA]</scope>
    <source>
        <strain evidence="2 3">WHSC-8</strain>
    </source>
</reference>
<proteinExistence type="predicted"/>
<dbReference type="InterPro" id="IPR004045">
    <property type="entry name" value="Glutathione_S-Trfase_N"/>
</dbReference>
<dbReference type="Gene3D" id="1.20.1050.10">
    <property type="match status" value="1"/>
</dbReference>
<dbReference type="SUPFAM" id="SSF52833">
    <property type="entry name" value="Thioredoxin-like"/>
    <property type="match status" value="1"/>
</dbReference>
<accession>A0A7U4JAU7</accession>
<dbReference type="InterPro" id="IPR036282">
    <property type="entry name" value="Glutathione-S-Trfase_C_sf"/>
</dbReference>
<dbReference type="InterPro" id="IPR040079">
    <property type="entry name" value="Glutathione_S-Trfase"/>
</dbReference>